<dbReference type="PANTHER" id="PTHR12542:SF49">
    <property type="entry name" value="EXOCYST SUBUNIT EXO70 FAMILY PROTEIN"/>
    <property type="match status" value="1"/>
</dbReference>
<reference evidence="6 7" key="1">
    <citation type="submission" date="2024-01" db="EMBL/GenBank/DDBJ databases">
        <title>Genome assemblies of Stephania.</title>
        <authorList>
            <person name="Yang L."/>
        </authorList>
    </citation>
    <scope>NUCLEOTIDE SEQUENCE [LARGE SCALE GENOMIC DNA]</scope>
    <source>
        <strain evidence="6">QJT</strain>
        <tissue evidence="6">Leaf</tissue>
    </source>
</reference>
<comment type="caution">
    <text evidence="6">The sequence shown here is derived from an EMBL/GenBank/DDBJ whole genome shotgun (WGS) entry which is preliminary data.</text>
</comment>
<keyword evidence="3" id="KW-0653">Protein transport</keyword>
<comment type="function">
    <text evidence="3">Component of the exocyst complex.</text>
</comment>
<evidence type="ECO:0000256" key="2">
    <source>
        <dbReference type="ARBA" id="ARBA00022448"/>
    </source>
</evidence>
<dbReference type="PANTHER" id="PTHR12542">
    <property type="entry name" value="EXOCYST COMPLEX PROTEIN EXO70"/>
    <property type="match status" value="1"/>
</dbReference>
<evidence type="ECO:0000256" key="1">
    <source>
        <dbReference type="ARBA" id="ARBA00006756"/>
    </source>
</evidence>
<evidence type="ECO:0000313" key="6">
    <source>
        <dbReference type="EMBL" id="KAK9090826.1"/>
    </source>
</evidence>
<comment type="similarity">
    <text evidence="1 3">Belongs to the EXO70 family.</text>
</comment>
<evidence type="ECO:0000256" key="4">
    <source>
        <dbReference type="SAM" id="Coils"/>
    </source>
</evidence>
<dbReference type="InterPro" id="IPR016159">
    <property type="entry name" value="Cullin_repeat-like_dom_sf"/>
</dbReference>
<keyword evidence="7" id="KW-1185">Reference proteome</keyword>
<dbReference type="GO" id="GO:0000145">
    <property type="term" value="C:exocyst"/>
    <property type="evidence" value="ECO:0007669"/>
    <property type="project" value="InterPro"/>
</dbReference>
<dbReference type="Proteomes" id="UP001417504">
    <property type="component" value="Unassembled WGS sequence"/>
</dbReference>
<keyword evidence="4" id="KW-0175">Coiled coil</keyword>
<sequence>MDGCQSMFPTVEGEENVIAAAQNIVKVLGTNKNLTDEMRKILENLDVHLSTMAIQSEKSLSELNEFEEQLRSYQEKVVKWETDDAMIWDCGPEVASEYLQVVDGVRKMAETLESLSPSEDGRCSQLLCQAHNILQMGMVRLEEEFSYILVQNRLPFEAGHMSFRSSEEDMVDGESTFSIEDDSIEDLVRRDSCSTRGPEDFVIDFVHPDVIPDLRSIANVMFASNYQYECSQAYISARKEAMDDCLAALEIERLSIEEVLRMDWGALNLKISRWMRAMKIFTRVHLASEKRLCDQIFSEFESARTLCFDETSKNSMLQLLNFGEAIAVGPRQPEKLFGFLTCMKCCLIFFRI</sequence>
<dbReference type="GO" id="GO:0005546">
    <property type="term" value="F:phosphatidylinositol-4,5-bisphosphate binding"/>
    <property type="evidence" value="ECO:0007669"/>
    <property type="project" value="InterPro"/>
</dbReference>
<keyword evidence="3" id="KW-0268">Exocytosis</keyword>
<accession>A0AAP0HNJ2</accession>
<dbReference type="GO" id="GO:0006887">
    <property type="term" value="P:exocytosis"/>
    <property type="evidence" value="ECO:0007669"/>
    <property type="project" value="UniProtKB-KW"/>
</dbReference>
<dbReference type="Pfam" id="PF03081">
    <property type="entry name" value="Exo70_C"/>
    <property type="match status" value="1"/>
</dbReference>
<name>A0AAP0HNJ2_9MAGN</name>
<evidence type="ECO:0000256" key="3">
    <source>
        <dbReference type="RuleBase" id="RU365026"/>
    </source>
</evidence>
<dbReference type="Pfam" id="PF20669">
    <property type="entry name" value="Exo70_N"/>
    <property type="match status" value="1"/>
</dbReference>
<evidence type="ECO:0000259" key="5">
    <source>
        <dbReference type="Pfam" id="PF03081"/>
    </source>
</evidence>
<evidence type="ECO:0000313" key="7">
    <source>
        <dbReference type="Proteomes" id="UP001417504"/>
    </source>
</evidence>
<feature type="coiled-coil region" evidence="4">
    <location>
        <begin position="56"/>
        <end position="83"/>
    </location>
</feature>
<dbReference type="Gene3D" id="1.20.1280.170">
    <property type="entry name" value="Exocyst complex component Exo70"/>
    <property type="match status" value="1"/>
</dbReference>
<dbReference type="AlphaFoldDB" id="A0AAP0HNJ2"/>
<dbReference type="InterPro" id="IPR004140">
    <property type="entry name" value="Exo70"/>
</dbReference>
<dbReference type="SUPFAM" id="SSF74788">
    <property type="entry name" value="Cullin repeat-like"/>
    <property type="match status" value="1"/>
</dbReference>
<feature type="domain" description="Exocyst complex subunit Exo70 C-terminal" evidence="5">
    <location>
        <begin position="272"/>
        <end position="345"/>
    </location>
</feature>
<dbReference type="EMBL" id="JBBNAE010000010">
    <property type="protein sequence ID" value="KAK9090826.1"/>
    <property type="molecule type" value="Genomic_DNA"/>
</dbReference>
<gene>
    <name evidence="6" type="ORF">Sjap_024003</name>
</gene>
<dbReference type="InterPro" id="IPR046364">
    <property type="entry name" value="Exo70_C"/>
</dbReference>
<proteinExistence type="inferred from homology"/>
<protein>
    <recommendedName>
        <fullName evidence="3">Exocyst subunit Exo70 family protein</fullName>
    </recommendedName>
</protein>
<organism evidence="6 7">
    <name type="scientific">Stephania japonica</name>
    <dbReference type="NCBI Taxonomy" id="461633"/>
    <lineage>
        <taxon>Eukaryota</taxon>
        <taxon>Viridiplantae</taxon>
        <taxon>Streptophyta</taxon>
        <taxon>Embryophyta</taxon>
        <taxon>Tracheophyta</taxon>
        <taxon>Spermatophyta</taxon>
        <taxon>Magnoliopsida</taxon>
        <taxon>Ranunculales</taxon>
        <taxon>Menispermaceae</taxon>
        <taxon>Menispermoideae</taxon>
        <taxon>Cissampelideae</taxon>
        <taxon>Stephania</taxon>
    </lineage>
</organism>
<keyword evidence="2 3" id="KW-0813">Transport</keyword>
<dbReference type="GO" id="GO:0015031">
    <property type="term" value="P:protein transport"/>
    <property type="evidence" value="ECO:0007669"/>
    <property type="project" value="UniProtKB-KW"/>
</dbReference>